<dbReference type="GO" id="GO:0015627">
    <property type="term" value="C:type II protein secretion system complex"/>
    <property type="evidence" value="ECO:0007669"/>
    <property type="project" value="TreeGrafter"/>
</dbReference>
<keyword evidence="7" id="KW-1185">Reference proteome</keyword>
<comment type="similarity">
    <text evidence="1">Belongs to the bacterial secretin family.</text>
</comment>
<dbReference type="InterPro" id="IPR007055">
    <property type="entry name" value="BON_dom"/>
</dbReference>
<dbReference type="InterPro" id="IPR001775">
    <property type="entry name" value="GspD/PilQ"/>
</dbReference>
<feature type="signal peptide" evidence="2">
    <location>
        <begin position="1"/>
        <end position="18"/>
    </location>
</feature>
<feature type="domain" description="Pilus formation protein N-terminal" evidence="5">
    <location>
        <begin position="44"/>
        <end position="112"/>
    </location>
</feature>
<dbReference type="AlphaFoldDB" id="A0A7W4IT60"/>
<feature type="domain" description="BON" evidence="4">
    <location>
        <begin position="120"/>
        <end position="179"/>
    </location>
</feature>
<feature type="domain" description="Type II/III secretion system secretin-like" evidence="3">
    <location>
        <begin position="250"/>
        <end position="415"/>
    </location>
</feature>
<organism evidence="6 7">
    <name type="scientific">Gluconacetobacter aggeris</name>
    <dbReference type="NCBI Taxonomy" id="1286186"/>
    <lineage>
        <taxon>Bacteria</taxon>
        <taxon>Pseudomonadati</taxon>
        <taxon>Pseudomonadota</taxon>
        <taxon>Alphaproteobacteria</taxon>
        <taxon>Acetobacterales</taxon>
        <taxon>Acetobacteraceae</taxon>
        <taxon>Gluconacetobacter</taxon>
    </lineage>
</organism>
<name>A0A7W4IT60_9PROT</name>
<evidence type="ECO:0000256" key="1">
    <source>
        <dbReference type="RuleBase" id="RU004003"/>
    </source>
</evidence>
<proteinExistence type="inferred from homology"/>
<reference evidence="6 7" key="1">
    <citation type="submission" date="2020-04" db="EMBL/GenBank/DDBJ databases">
        <title>Description of novel Gluconacetobacter.</title>
        <authorList>
            <person name="Sombolestani A."/>
        </authorList>
    </citation>
    <scope>NUCLEOTIDE SEQUENCE [LARGE SCALE GENOMIC DNA]</scope>
    <source>
        <strain evidence="6 7">LMG 27801</strain>
    </source>
</reference>
<comment type="caution">
    <text evidence="6">The sequence shown here is derived from an EMBL/GenBank/DDBJ whole genome shotgun (WGS) entry which is preliminary data.</text>
</comment>
<dbReference type="EMBL" id="JABEQD010000005">
    <property type="protein sequence ID" value="MBB2168517.1"/>
    <property type="molecule type" value="Genomic_DNA"/>
</dbReference>
<dbReference type="GO" id="GO:0009306">
    <property type="term" value="P:protein secretion"/>
    <property type="evidence" value="ECO:0007669"/>
    <property type="project" value="InterPro"/>
</dbReference>
<dbReference type="Proteomes" id="UP000559860">
    <property type="component" value="Unassembled WGS sequence"/>
</dbReference>
<dbReference type="PANTHER" id="PTHR30332">
    <property type="entry name" value="PROBABLE GENERAL SECRETION PATHWAY PROTEIN D"/>
    <property type="match status" value="1"/>
</dbReference>
<dbReference type="InterPro" id="IPR050810">
    <property type="entry name" value="Bact_Secretion_Sys_Channel"/>
</dbReference>
<dbReference type="PRINTS" id="PR00811">
    <property type="entry name" value="BCTERIALGSPD"/>
</dbReference>
<evidence type="ECO:0000259" key="4">
    <source>
        <dbReference type="Pfam" id="PF04972"/>
    </source>
</evidence>
<accession>A0A7W4IT60</accession>
<dbReference type="Pfam" id="PF13629">
    <property type="entry name" value="T2SS-T3SS_pil_N"/>
    <property type="match status" value="1"/>
</dbReference>
<keyword evidence="2" id="KW-0732">Signal</keyword>
<evidence type="ECO:0000259" key="3">
    <source>
        <dbReference type="Pfam" id="PF00263"/>
    </source>
</evidence>
<evidence type="ECO:0000313" key="6">
    <source>
        <dbReference type="EMBL" id="MBB2168517.1"/>
    </source>
</evidence>
<evidence type="ECO:0000313" key="7">
    <source>
        <dbReference type="Proteomes" id="UP000559860"/>
    </source>
</evidence>
<dbReference type="Pfam" id="PF04972">
    <property type="entry name" value="BON"/>
    <property type="match status" value="1"/>
</dbReference>
<evidence type="ECO:0000256" key="2">
    <source>
        <dbReference type="SAM" id="SignalP"/>
    </source>
</evidence>
<sequence>MRGGVVAARVAVRLVAAAALCALPLTSPRGQETGAGETADGQHALRLEAGSGHMEYLPGPAARIFVVDPKIVQVRPAGGTSMVLYGVAAGRTTVMVSDADGRVIAQFTIDVTPSHYGASQAEAEIARQLPGSQVRIQPDLRNLVLTGVVEAPEDAAKAEEIARGFLSDGQGVNNRIAIRSATQVTLVVRIAEMDRNVVRQLGIDWQAVGNMGKFGSFPALTLNMNASTAACVATRNPFCLGSNVNGVVDALAQDNLVRLLAEPNLTVMSGQSASFQVGGQYPIPLAQQAGAISVAFKSYGVSLAFLPTVFSNGRINLHVVPEVSQLSNQNSVSVTTSGSTSVIPALTVRRAETTVELGSGETFAIAGLLEDSLTDSTRAIPGAGDIPVLGSLFRSGNFNRQETELVILVTPYLVRPVADRTRMAAPTDMAGVPGELDRLLLLRQATPTQPARPVVVPGSAGFFVE</sequence>
<gene>
    <name evidence="6" type="ORF">HLH36_09165</name>
</gene>
<dbReference type="Pfam" id="PF00263">
    <property type="entry name" value="Secretin"/>
    <property type="match status" value="1"/>
</dbReference>
<dbReference type="PANTHER" id="PTHR30332:SF17">
    <property type="entry name" value="TYPE IV PILIATION SYSTEM PROTEIN DR_0774-RELATED"/>
    <property type="match status" value="1"/>
</dbReference>
<evidence type="ECO:0000259" key="5">
    <source>
        <dbReference type="Pfam" id="PF13629"/>
    </source>
</evidence>
<dbReference type="InterPro" id="IPR004846">
    <property type="entry name" value="T2SS/T3SS_dom"/>
</dbReference>
<dbReference type="RefSeq" id="WP_182986093.1">
    <property type="nucleotide sequence ID" value="NZ_JABEQD010000005.1"/>
</dbReference>
<protein>
    <submittedName>
        <fullName evidence="6">Type II and III secretion system protein family protein</fullName>
    </submittedName>
</protein>
<dbReference type="InterPro" id="IPR032789">
    <property type="entry name" value="T2SS-T3SS_pil_N"/>
</dbReference>
<feature type="chain" id="PRO_5031113894" evidence="2">
    <location>
        <begin position="19"/>
        <end position="465"/>
    </location>
</feature>